<keyword evidence="1" id="KW-1133">Transmembrane helix</keyword>
<sequence>MAAFRGPKVPNVWLWRWRRNPLRRRSDALEAWIVLVAGALTVLGGVLAGLLATQSVEHGLARQRAEWHSVLALLADDVPKSTASATGADMVWAKVRWTAADGSPRAGQARVSVGSHAGTPVTVWTDDDGRLVTRPASPSQARLRASLVGILMGVSAAGVPFMGGRFVRGRMERRRMEQWDEEWQRIGPLWGRKTG</sequence>
<dbReference type="PANTHER" id="PTHR42305">
    <property type="entry name" value="MEMBRANE PROTEIN RV1733C-RELATED"/>
    <property type="match status" value="1"/>
</dbReference>
<gene>
    <name evidence="2" type="ORF">ACFQ5X_33915</name>
</gene>
<keyword evidence="3" id="KW-1185">Reference proteome</keyword>
<evidence type="ECO:0000313" key="2">
    <source>
        <dbReference type="EMBL" id="MFD1310817.1"/>
    </source>
</evidence>
<accession>A0ABW3XMM9</accession>
<organism evidence="2 3">
    <name type="scientific">Streptomyces kaempferi</name>
    <dbReference type="NCBI Taxonomy" id="333725"/>
    <lineage>
        <taxon>Bacteria</taxon>
        <taxon>Bacillati</taxon>
        <taxon>Actinomycetota</taxon>
        <taxon>Actinomycetes</taxon>
        <taxon>Kitasatosporales</taxon>
        <taxon>Streptomycetaceae</taxon>
        <taxon>Streptomyces</taxon>
    </lineage>
</organism>
<evidence type="ECO:0000256" key="1">
    <source>
        <dbReference type="SAM" id="Phobius"/>
    </source>
</evidence>
<evidence type="ECO:0000313" key="3">
    <source>
        <dbReference type="Proteomes" id="UP001597058"/>
    </source>
</evidence>
<feature type="transmembrane region" description="Helical" evidence="1">
    <location>
        <begin position="145"/>
        <end position="167"/>
    </location>
</feature>
<comment type="caution">
    <text evidence="2">The sequence shown here is derived from an EMBL/GenBank/DDBJ whole genome shotgun (WGS) entry which is preliminary data.</text>
</comment>
<dbReference type="PANTHER" id="PTHR42305:SF1">
    <property type="entry name" value="MEMBRANE PROTEIN RV1733C-RELATED"/>
    <property type="match status" value="1"/>
</dbReference>
<proteinExistence type="predicted"/>
<protein>
    <submittedName>
        <fullName evidence="2">Uncharacterized protein</fullName>
    </submittedName>
</protein>
<dbReference type="RefSeq" id="WP_381235889.1">
    <property type="nucleotide sequence ID" value="NZ_JBHSKH010000026.1"/>
</dbReference>
<dbReference type="EMBL" id="JBHTMM010000061">
    <property type="protein sequence ID" value="MFD1310817.1"/>
    <property type="molecule type" value="Genomic_DNA"/>
</dbReference>
<dbReference type="InterPro" id="IPR039708">
    <property type="entry name" value="MT1774/Rv1733c-like"/>
</dbReference>
<keyword evidence="1" id="KW-0812">Transmembrane</keyword>
<reference evidence="3" key="1">
    <citation type="journal article" date="2019" name="Int. J. Syst. Evol. Microbiol.">
        <title>The Global Catalogue of Microorganisms (GCM) 10K type strain sequencing project: providing services to taxonomists for standard genome sequencing and annotation.</title>
        <authorList>
            <consortium name="The Broad Institute Genomics Platform"/>
            <consortium name="The Broad Institute Genome Sequencing Center for Infectious Disease"/>
            <person name="Wu L."/>
            <person name="Ma J."/>
        </authorList>
    </citation>
    <scope>NUCLEOTIDE SEQUENCE [LARGE SCALE GENOMIC DNA]</scope>
    <source>
        <strain evidence="3">CGMCC 4.7020</strain>
    </source>
</reference>
<name>A0ABW3XMM9_9ACTN</name>
<dbReference type="Proteomes" id="UP001597058">
    <property type="component" value="Unassembled WGS sequence"/>
</dbReference>
<feature type="transmembrane region" description="Helical" evidence="1">
    <location>
        <begin position="28"/>
        <end position="52"/>
    </location>
</feature>
<keyword evidence="1" id="KW-0472">Membrane</keyword>